<dbReference type="SFLD" id="SFLDS00019">
    <property type="entry name" value="Glutathione_Transferase_(cytos"/>
    <property type="match status" value="1"/>
</dbReference>
<dbReference type="CDD" id="cd03042">
    <property type="entry name" value="GST_N_Zeta"/>
    <property type="match status" value="1"/>
</dbReference>
<dbReference type="PANTHER" id="PTHR42673">
    <property type="entry name" value="MALEYLACETOACETATE ISOMERASE"/>
    <property type="match status" value="1"/>
</dbReference>
<dbReference type="Proteomes" id="UP001595379">
    <property type="component" value="Unassembled WGS sequence"/>
</dbReference>
<keyword evidence="4" id="KW-0413">Isomerase</keyword>
<evidence type="ECO:0000259" key="2">
    <source>
        <dbReference type="PROSITE" id="PS50404"/>
    </source>
</evidence>
<dbReference type="InterPro" id="IPR010987">
    <property type="entry name" value="Glutathione-S-Trfase_C-like"/>
</dbReference>
<dbReference type="Pfam" id="PF02798">
    <property type="entry name" value="GST_N"/>
    <property type="match status" value="1"/>
</dbReference>
<dbReference type="PROSITE" id="PS50405">
    <property type="entry name" value="GST_CTER"/>
    <property type="match status" value="1"/>
</dbReference>
<gene>
    <name evidence="4" type="primary">maiA</name>
    <name evidence="4" type="ORF">ACFOOR_13145</name>
</gene>
<comment type="caution">
    <text evidence="4">The sequence shown here is derived from an EMBL/GenBank/DDBJ whole genome shotgun (WGS) entry which is preliminary data.</text>
</comment>
<dbReference type="InterPro" id="IPR036282">
    <property type="entry name" value="Glutathione-S-Trfase_C_sf"/>
</dbReference>
<dbReference type="PANTHER" id="PTHR42673:SF4">
    <property type="entry name" value="MALEYLACETOACETATE ISOMERASE"/>
    <property type="match status" value="1"/>
</dbReference>
<evidence type="ECO:0000259" key="3">
    <source>
        <dbReference type="PROSITE" id="PS50405"/>
    </source>
</evidence>
<dbReference type="PROSITE" id="PS50404">
    <property type="entry name" value="GST_NTER"/>
    <property type="match status" value="1"/>
</dbReference>
<dbReference type="SUPFAM" id="SSF52833">
    <property type="entry name" value="Thioredoxin-like"/>
    <property type="match status" value="1"/>
</dbReference>
<dbReference type="RefSeq" id="WP_343163047.1">
    <property type="nucleotide sequence ID" value="NZ_JBHRSV010000028.1"/>
</dbReference>
<dbReference type="GO" id="GO:0016034">
    <property type="term" value="F:maleylacetoacetate isomerase activity"/>
    <property type="evidence" value="ECO:0007669"/>
    <property type="project" value="UniProtKB-EC"/>
</dbReference>
<evidence type="ECO:0000256" key="1">
    <source>
        <dbReference type="ARBA" id="ARBA00010007"/>
    </source>
</evidence>
<sequence length="218" mass="24231">MSLTLYGYWRSSASYRLRIALNLKSVAYDQKPVDLKEGEQRRPEHRDIHPQGFVPALADDQGVLIQSPAILEWIEETWPEPALLPSDLRERARVRAYAAVVGCDIHPIQNLSVLQHVKSEYGQDAEGVQAWARHWITRGLTALEAMAQADDRGGPYLWGASPTLADIYLVPQLYNARRFGVDVEAFPALSKADEAARAHPAFVTAAPESQPDAPEDGH</sequence>
<dbReference type="Gene3D" id="3.40.30.10">
    <property type="entry name" value="Glutaredoxin"/>
    <property type="match status" value="1"/>
</dbReference>
<evidence type="ECO:0000313" key="5">
    <source>
        <dbReference type="Proteomes" id="UP001595379"/>
    </source>
</evidence>
<organism evidence="4 5">
    <name type="scientific">Hyphobacterium vulgare</name>
    <dbReference type="NCBI Taxonomy" id="1736751"/>
    <lineage>
        <taxon>Bacteria</taxon>
        <taxon>Pseudomonadati</taxon>
        <taxon>Pseudomonadota</taxon>
        <taxon>Alphaproteobacteria</taxon>
        <taxon>Maricaulales</taxon>
        <taxon>Maricaulaceae</taxon>
        <taxon>Hyphobacterium</taxon>
    </lineage>
</organism>
<protein>
    <submittedName>
        <fullName evidence="4">Maleylacetoacetate isomerase</fullName>
        <ecNumber evidence="4">5.2.1.2</ecNumber>
    </submittedName>
</protein>
<dbReference type="EC" id="5.2.1.2" evidence="4"/>
<dbReference type="InterPro" id="IPR004045">
    <property type="entry name" value="Glutathione_S-Trfase_N"/>
</dbReference>
<accession>A0ABV7A027</accession>
<comment type="similarity">
    <text evidence="1">Belongs to the GST superfamily. Zeta family.</text>
</comment>
<keyword evidence="5" id="KW-1185">Reference proteome</keyword>
<feature type="domain" description="GST C-terminal" evidence="3">
    <location>
        <begin position="87"/>
        <end position="215"/>
    </location>
</feature>
<dbReference type="SFLD" id="SFLDG00358">
    <property type="entry name" value="Main_(cytGST)"/>
    <property type="match status" value="1"/>
</dbReference>
<dbReference type="InterPro" id="IPR034330">
    <property type="entry name" value="GST_Zeta_C"/>
</dbReference>
<feature type="domain" description="GST N-terminal" evidence="2">
    <location>
        <begin position="1"/>
        <end position="82"/>
    </location>
</feature>
<dbReference type="EMBL" id="JBHRSV010000028">
    <property type="protein sequence ID" value="MFC2927056.1"/>
    <property type="molecule type" value="Genomic_DNA"/>
</dbReference>
<dbReference type="InterPro" id="IPR040079">
    <property type="entry name" value="Glutathione_S-Trfase"/>
</dbReference>
<dbReference type="SUPFAM" id="SSF47616">
    <property type="entry name" value="GST C-terminal domain-like"/>
    <property type="match status" value="1"/>
</dbReference>
<dbReference type="InterPro" id="IPR005955">
    <property type="entry name" value="GST_Zeta"/>
</dbReference>
<name>A0ABV7A027_9PROT</name>
<dbReference type="Gene3D" id="1.20.1050.10">
    <property type="match status" value="1"/>
</dbReference>
<dbReference type="InterPro" id="IPR034333">
    <property type="entry name" value="GST_Zeta_N"/>
</dbReference>
<dbReference type="CDD" id="cd03191">
    <property type="entry name" value="GST_C_Zeta"/>
    <property type="match status" value="1"/>
</dbReference>
<dbReference type="NCBIfam" id="TIGR01262">
    <property type="entry name" value="maiA"/>
    <property type="match status" value="1"/>
</dbReference>
<proteinExistence type="inferred from homology"/>
<dbReference type="InterPro" id="IPR036249">
    <property type="entry name" value="Thioredoxin-like_sf"/>
</dbReference>
<evidence type="ECO:0000313" key="4">
    <source>
        <dbReference type="EMBL" id="MFC2927056.1"/>
    </source>
</evidence>
<reference evidence="5" key="1">
    <citation type="journal article" date="2019" name="Int. J. Syst. Evol. Microbiol.">
        <title>The Global Catalogue of Microorganisms (GCM) 10K type strain sequencing project: providing services to taxonomists for standard genome sequencing and annotation.</title>
        <authorList>
            <consortium name="The Broad Institute Genomics Platform"/>
            <consortium name="The Broad Institute Genome Sequencing Center for Infectious Disease"/>
            <person name="Wu L."/>
            <person name="Ma J."/>
        </authorList>
    </citation>
    <scope>NUCLEOTIDE SEQUENCE [LARGE SCALE GENOMIC DNA]</scope>
    <source>
        <strain evidence="5">KCTC 52487</strain>
    </source>
</reference>